<dbReference type="KEGG" id="cfe:BAE81276.1"/>
<keyword evidence="1" id="KW-0812">Transmembrane</keyword>
<dbReference type="HOGENOM" id="CLU_1701103_0_0_0"/>
<organism evidence="2 3">
    <name type="scientific">Chlamydia felis (strain Fe/C-56)</name>
    <name type="common">Chlamydophila felis</name>
    <dbReference type="NCBI Taxonomy" id="264202"/>
    <lineage>
        <taxon>Bacteria</taxon>
        <taxon>Pseudomonadati</taxon>
        <taxon>Chlamydiota</taxon>
        <taxon>Chlamydiia</taxon>
        <taxon>Chlamydiales</taxon>
        <taxon>Chlamydiaceae</taxon>
        <taxon>Chlamydia/Chlamydophila group</taxon>
        <taxon>Chlamydia</taxon>
    </lineage>
</organism>
<dbReference type="Proteomes" id="UP000001260">
    <property type="component" value="Chromosome"/>
</dbReference>
<dbReference type="STRING" id="264202.gene:10544329"/>
<name>Q254L2_CHLFF</name>
<keyword evidence="1" id="KW-0472">Membrane</keyword>
<protein>
    <submittedName>
        <fullName evidence="2">Uncharacterized protein</fullName>
    </submittedName>
</protein>
<dbReference type="AlphaFoldDB" id="Q254L2"/>
<reference evidence="2 3" key="1">
    <citation type="journal article" date="2006" name="DNA Res.">
        <title>Genome sequence of the cat pathogen, Chlamydophila felis.</title>
        <authorList>
            <person name="Azuma Y."/>
            <person name="Hirakawa H."/>
            <person name="Yamashita A."/>
            <person name="Cai Y."/>
            <person name="Rahman M.A."/>
            <person name="Suzuki H."/>
            <person name="Mitaku S."/>
            <person name="Toh H."/>
            <person name="Goto S."/>
            <person name="Murakami T."/>
            <person name="Sugi K."/>
            <person name="Hayashi H."/>
            <person name="Fukushi H."/>
            <person name="Hattori M."/>
            <person name="Kuhara S."/>
            <person name="Shirai M."/>
        </authorList>
    </citation>
    <scope>NUCLEOTIDE SEQUENCE [LARGE SCALE GENOMIC DNA]</scope>
    <source>
        <strain evidence="2 3">Fe/C-56</strain>
    </source>
</reference>
<gene>
    <name evidence="2" type="ordered locus">CF0504</name>
</gene>
<keyword evidence="1" id="KW-1133">Transmembrane helix</keyword>
<evidence type="ECO:0000313" key="2">
    <source>
        <dbReference type="EMBL" id="BAE81276.1"/>
    </source>
</evidence>
<dbReference type="EMBL" id="AP006861">
    <property type="protein sequence ID" value="BAE81276.1"/>
    <property type="molecule type" value="Genomic_DNA"/>
</dbReference>
<accession>Q254L2</accession>
<evidence type="ECO:0000313" key="3">
    <source>
        <dbReference type="Proteomes" id="UP000001260"/>
    </source>
</evidence>
<evidence type="ECO:0000256" key="1">
    <source>
        <dbReference type="SAM" id="Phobius"/>
    </source>
</evidence>
<sequence>MLVKRIVAVSEYSKALGREVSLVAVKDLGNGSYVAQSLSSYKQGHYIRGVAEILGLGVILIVLECVESILRTLVVLTLVLTTILTLITAVPIACACAAILDRLPRKQIINLDVLKKEKNASDFSDKNDKENWLEQPIALLSLFKNILKEKPYSP</sequence>
<keyword evidence="3" id="KW-1185">Reference proteome</keyword>
<feature type="transmembrane region" description="Helical" evidence="1">
    <location>
        <begin position="69"/>
        <end position="100"/>
    </location>
</feature>
<proteinExistence type="predicted"/>
<feature type="transmembrane region" description="Helical" evidence="1">
    <location>
        <begin position="46"/>
        <end position="63"/>
    </location>
</feature>